<dbReference type="PANTHER" id="PTHR19849:SF1">
    <property type="entry name" value="F-BOX_WD REPEAT-CONTAINING PROTEIN 7"/>
    <property type="match status" value="1"/>
</dbReference>
<dbReference type="Gene3D" id="2.130.10.10">
    <property type="entry name" value="YVTN repeat-like/Quinoprotein amine dehydrogenase"/>
    <property type="match status" value="2"/>
</dbReference>
<dbReference type="Pfam" id="PF00400">
    <property type="entry name" value="WD40"/>
    <property type="match status" value="7"/>
</dbReference>
<feature type="repeat" description="WD" evidence="4">
    <location>
        <begin position="309"/>
        <end position="348"/>
    </location>
</feature>
<feature type="compositionally biased region" description="Acidic residues" evidence="5">
    <location>
        <begin position="794"/>
        <end position="809"/>
    </location>
</feature>
<dbReference type="FunFam" id="2.130.10.10:FF:001203">
    <property type="entry name" value="F-box/WD repeat-containing protein 1A"/>
    <property type="match status" value="2"/>
</dbReference>
<feature type="repeat" description="WD" evidence="4">
    <location>
        <begin position="265"/>
        <end position="304"/>
    </location>
</feature>
<name>A0A0H5S4K3_BRUMA</name>
<keyword evidence="3" id="KW-0949">S-adenosyl-L-methionine</keyword>
<dbReference type="CDD" id="cd00200">
    <property type="entry name" value="WD40"/>
    <property type="match status" value="1"/>
</dbReference>
<dbReference type="OMA" id="CMQSDEH"/>
<gene>
    <name evidence="7 8" type="ORF">Bm4252</name>
    <name evidence="7" type="ORF">BM_Bm4252</name>
</gene>
<keyword evidence="2" id="KW-0677">Repeat</keyword>
<dbReference type="SMART" id="SM00320">
    <property type="entry name" value="WD40"/>
    <property type="match status" value="7"/>
</dbReference>
<dbReference type="HAMAP" id="MF_01116">
    <property type="entry name" value="TSR3"/>
    <property type="match status" value="1"/>
</dbReference>
<dbReference type="GO" id="GO:0043161">
    <property type="term" value="P:proteasome-mediated ubiquitin-dependent protein catabolic process"/>
    <property type="evidence" value="ECO:0007669"/>
    <property type="project" value="TreeGrafter"/>
</dbReference>
<reference evidence="7" key="2">
    <citation type="submission" date="2012-12" db="EMBL/GenBank/DDBJ databases">
        <authorList>
            <person name="Gao Y.W."/>
            <person name="Fan S.T."/>
            <person name="Sun H.T."/>
            <person name="Wang Z."/>
            <person name="Gao X.L."/>
            <person name="Li Y.G."/>
            <person name="Wang T.C."/>
            <person name="Zhang K."/>
            <person name="Xu W.W."/>
            <person name="Yu Z.J."/>
            <person name="Xia X.Z."/>
        </authorList>
    </citation>
    <scope>NUCLEOTIDE SEQUENCE</scope>
    <source>
        <strain evidence="7">FR3</strain>
    </source>
</reference>
<evidence type="ECO:0000256" key="2">
    <source>
        <dbReference type="ARBA" id="ARBA00022737"/>
    </source>
</evidence>
<dbReference type="SUPFAM" id="SSF81383">
    <property type="entry name" value="F-box domain"/>
    <property type="match status" value="1"/>
</dbReference>
<comment type="catalytic activity">
    <reaction evidence="3">
        <text>an N(1)-methylpseudouridine in rRNA + S-adenosyl-L-methionine = N(1)-methyl-N(3)-[(3S)-3-amino-3-carboxypropyl]pseudouridine in rRNA + S-methyl-5'-thioadenosine + H(+)</text>
        <dbReference type="Rhea" id="RHEA:63296"/>
        <dbReference type="Rhea" id="RHEA-COMP:11634"/>
        <dbReference type="Rhea" id="RHEA-COMP:16310"/>
        <dbReference type="ChEBI" id="CHEBI:15378"/>
        <dbReference type="ChEBI" id="CHEBI:17509"/>
        <dbReference type="ChEBI" id="CHEBI:59789"/>
        <dbReference type="ChEBI" id="CHEBI:74890"/>
        <dbReference type="ChEBI" id="CHEBI:146234"/>
        <dbReference type="EC" id="2.5.1.157"/>
    </reaction>
</comment>
<dbReference type="InterPro" id="IPR007209">
    <property type="entry name" value="RNaseL-inhib-like_metal-bd_dom"/>
</dbReference>
<dbReference type="NCBIfam" id="NF002621">
    <property type="entry name" value="PRK02287.1"/>
    <property type="match status" value="1"/>
</dbReference>
<dbReference type="Gene3D" id="1.20.1280.50">
    <property type="match status" value="1"/>
</dbReference>
<evidence type="ECO:0000313" key="8">
    <source>
        <dbReference type="WormBase" id="Bm4252"/>
    </source>
</evidence>
<organism evidence="7">
    <name type="scientific">Brugia malayi</name>
    <name type="common">Filarial nematode worm</name>
    <dbReference type="NCBI Taxonomy" id="6279"/>
    <lineage>
        <taxon>Eukaryota</taxon>
        <taxon>Metazoa</taxon>
        <taxon>Ecdysozoa</taxon>
        <taxon>Nematoda</taxon>
        <taxon>Chromadorea</taxon>
        <taxon>Rhabditida</taxon>
        <taxon>Spirurina</taxon>
        <taxon>Spiruromorpha</taxon>
        <taxon>Filarioidea</taxon>
        <taxon>Onchocercidae</taxon>
        <taxon>Brugia</taxon>
    </lineage>
</organism>
<dbReference type="GO" id="GO:0000455">
    <property type="term" value="P:enzyme-directed rRNA pseudouridine synthesis"/>
    <property type="evidence" value="ECO:0007669"/>
    <property type="project" value="UniProtKB-UniRule"/>
</dbReference>
<dbReference type="PANTHER" id="PTHR19849">
    <property type="entry name" value="PHOSPHOLIPASE A-2-ACTIVATING PROTEIN"/>
    <property type="match status" value="1"/>
</dbReference>
<keyword evidence="3" id="KW-0698">rRNA processing</keyword>
<dbReference type="SUPFAM" id="SSF50978">
    <property type="entry name" value="WD40 repeat-like"/>
    <property type="match status" value="1"/>
</dbReference>
<sequence>MLISSMLLTSRPTIKKERNTCRKKKHTILRGITKVVESVSKTNKTHKSILRSILLCSNSVRLMDGRRSRSANKASTSAMCSSLGDCSLSTSKRKKMNGSAFDPAYDFFSDIDLIKYLRFHLKQTDTEQKNALLFEILNVCDPSNLEYATSLLEEMRSNVSTEEIDLFSSLPLPVALKIFRLLDPKSLCKCMLVCTAWRNLCMAPCLWKRLCTLQRMFRLCSAETENEQLKKHTTRDGVVLWKEAFSERYRLWRNWHAGRCVIRTFEGHTQGISCVQFDGDRIVSGSSDNTIRVWDMKSSAMSGLGTMTLTGHSDTVRCLHLSGNRLASGSNDLTIKVWGLAVNRTWSSIACRQTMIGHTNFVRCLQMEKERLISGSYDHTLKIWSTETGQCTKTLIGHNGAVICMQSDGHLLVSGSADLSMKCWDERMDICAMTLHNAHDNAVTCLRFDNERIVSGSVDRTIKMWDLRTGKCVQTLDWKLSEGHTGVVRCLQVDSWRIVSAADDRTIKVWNLHTGERICTLHSHTDGVTCVQFSDQQIVSGSYDMTVKLWDFGIHTVKRNYTKLNIFVNKEMFSGMEYTMCRRTTRLTNEKDSDSEEDAVWGLPFSLAMFDFKQCDPKRCTGKKLLRYGFTKVLKLGTKFPGLLLSPGGERTISPADLVYIKTGGLAVVDCSWNQVGNVDLSRAKASHRRLLPYLVAANPVNFGKPCQLSCVEALAAGLYIIGLKNNAQMLLSRFKWGPNFLRINIDLLDAYAACKNGADIIAYQNAHLKALKNEADETKQRSIDMPESNSETDNNDTGDDDDDSDYSK</sequence>
<dbReference type="PROSITE" id="PS50294">
    <property type="entry name" value="WD_REPEATS_REGION"/>
    <property type="match status" value="6"/>
</dbReference>
<dbReference type="InterPro" id="IPR001810">
    <property type="entry name" value="F-box_dom"/>
</dbReference>
<dbReference type="InterPro" id="IPR007177">
    <property type="entry name" value="Tsr3_C"/>
</dbReference>
<feature type="binding site" evidence="3">
    <location>
        <position position="692"/>
    </location>
    <ligand>
        <name>S-adenosyl-L-methionine</name>
        <dbReference type="ChEBI" id="CHEBI:59789"/>
    </ligand>
</feature>
<proteinExistence type="inferred from homology"/>
<dbReference type="InterPro" id="IPR036047">
    <property type="entry name" value="F-box-like_dom_sf"/>
</dbReference>
<dbReference type="PROSITE" id="PS00678">
    <property type="entry name" value="WD_REPEATS_1"/>
    <property type="match status" value="3"/>
</dbReference>
<evidence type="ECO:0000256" key="5">
    <source>
        <dbReference type="SAM" id="MobiDB-lite"/>
    </source>
</evidence>
<dbReference type="GO" id="GO:0106388">
    <property type="term" value="F:rRNA small subunit aminocarboxypropyltransferase activity"/>
    <property type="evidence" value="ECO:0007669"/>
    <property type="project" value="UniProtKB-EC"/>
</dbReference>
<comment type="similarity">
    <text evidence="3">Belongs to the TDD superfamily. TSR3 family.</text>
</comment>
<dbReference type="GO" id="GO:0005737">
    <property type="term" value="C:cytoplasm"/>
    <property type="evidence" value="ECO:0007669"/>
    <property type="project" value="TreeGrafter"/>
</dbReference>
<dbReference type="InterPro" id="IPR020472">
    <property type="entry name" value="WD40_PAC1"/>
</dbReference>
<protein>
    <recommendedName>
        <fullName evidence="3">18S rRNA aminocarboxypropyltransferase</fullName>
        <ecNumber evidence="3">2.5.1.157</ecNumber>
    </recommendedName>
</protein>
<feature type="region of interest" description="Disordered" evidence="5">
    <location>
        <begin position="776"/>
        <end position="809"/>
    </location>
</feature>
<dbReference type="GO" id="GO:1904047">
    <property type="term" value="F:S-adenosyl-L-methionine binding"/>
    <property type="evidence" value="ECO:0007669"/>
    <property type="project" value="UniProtKB-UniRule"/>
</dbReference>
<evidence type="ECO:0000313" key="7">
    <source>
        <dbReference type="EMBL" id="CRZ23371.1"/>
    </source>
</evidence>
<dbReference type="SMART" id="SM00256">
    <property type="entry name" value="FBOX"/>
    <property type="match status" value="1"/>
</dbReference>
<dbReference type="GO" id="GO:0005634">
    <property type="term" value="C:nucleus"/>
    <property type="evidence" value="ECO:0007669"/>
    <property type="project" value="TreeGrafter"/>
</dbReference>
<dbReference type="EC" id="2.5.1.157" evidence="3"/>
<dbReference type="PROSITE" id="PS50181">
    <property type="entry name" value="FBOX"/>
    <property type="match status" value="1"/>
</dbReference>
<feature type="repeat" description="WD" evidence="4">
    <location>
        <begin position="481"/>
        <end position="520"/>
    </location>
</feature>
<feature type="repeat" description="WD" evidence="4">
    <location>
        <begin position="521"/>
        <end position="551"/>
    </location>
</feature>
<keyword evidence="3" id="KW-0690">Ribosome biogenesis</keyword>
<dbReference type="Pfam" id="PF04068">
    <property type="entry name" value="Fer4_RLI"/>
    <property type="match status" value="1"/>
</dbReference>
<keyword evidence="1 4" id="KW-0853">WD repeat</keyword>
<dbReference type="InterPro" id="IPR001680">
    <property type="entry name" value="WD40_rpt"/>
</dbReference>
<dbReference type="Pfam" id="PF04034">
    <property type="entry name" value="Ribo_biogen_C"/>
    <property type="match status" value="1"/>
</dbReference>
<feature type="repeat" description="WD" evidence="4">
    <location>
        <begin position="355"/>
        <end position="394"/>
    </location>
</feature>
<accession>A0A0H5S4K3</accession>
<feature type="compositionally biased region" description="Basic and acidic residues" evidence="5">
    <location>
        <begin position="776"/>
        <end position="785"/>
    </location>
</feature>
<dbReference type="WormBase" id="Bm4252">
    <property type="protein sequence ID" value="BM46655"/>
    <property type="gene ID" value="WBGene00224513"/>
</dbReference>
<dbReference type="InterPro" id="IPR015943">
    <property type="entry name" value="WD40/YVTN_repeat-like_dom_sf"/>
</dbReference>
<dbReference type="InterPro" id="IPR036322">
    <property type="entry name" value="WD40_repeat_dom_sf"/>
</dbReference>
<feature type="repeat" description="WD" evidence="4">
    <location>
        <begin position="395"/>
        <end position="425"/>
    </location>
</feature>
<keyword evidence="3" id="KW-0808">Transferase</keyword>
<feature type="domain" description="F-box" evidence="6">
    <location>
        <begin position="164"/>
        <end position="210"/>
    </location>
</feature>
<dbReference type="PROSITE" id="PS50082">
    <property type="entry name" value="WD_REPEATS_2"/>
    <property type="match status" value="7"/>
</dbReference>
<dbReference type="EMBL" id="LN856865">
    <property type="protein sequence ID" value="CRZ23371.1"/>
    <property type="molecule type" value="Genomic_DNA"/>
</dbReference>
<comment type="caution">
    <text evidence="3">Lacks conserved residue(s) required for the propagation of feature annotation.</text>
</comment>
<dbReference type="Pfam" id="PF12937">
    <property type="entry name" value="F-box-like"/>
    <property type="match status" value="1"/>
</dbReference>
<feature type="binding site" evidence="3">
    <location>
        <position position="669"/>
    </location>
    <ligand>
        <name>S-adenosyl-L-methionine</name>
        <dbReference type="ChEBI" id="CHEBI:59789"/>
    </ligand>
</feature>
<dbReference type="GO" id="GO:0043130">
    <property type="term" value="F:ubiquitin binding"/>
    <property type="evidence" value="ECO:0007669"/>
    <property type="project" value="TreeGrafter"/>
</dbReference>
<comment type="function">
    <text evidence="3">Aminocarboxypropyltransferase that catalyzes the aminocarboxypropyl transfer on pseudouridine in 18S rRNA. It constitutes the last step in biosynthesis of the hypermodified N1-methyl-N3-(3-amino-3-carboxypropyl) pseudouridine (m1acp3-Psi).</text>
</comment>
<reference evidence="7" key="1">
    <citation type="journal article" date="2007" name="Science">
        <title>Draft genome of the filarial nematode parasite Brugia malayi.</title>
        <authorList>
            <person name="Ghedin E."/>
            <person name="Wang S."/>
            <person name="Spiro D."/>
            <person name="Caler E."/>
            <person name="Zhao Q."/>
            <person name="Crabtree J."/>
            <person name="Allen J.E."/>
            <person name="Delcher A.L."/>
            <person name="Guiliano D.B."/>
            <person name="Miranda-Saavedra D."/>
            <person name="Angiuoli S.V."/>
            <person name="Creasy T."/>
            <person name="Amedeo P."/>
            <person name="Haas B."/>
            <person name="El-Sayed N.M."/>
            <person name="Wortman J.R."/>
            <person name="Feldblyum T."/>
            <person name="Tallon L."/>
            <person name="Schatz M."/>
            <person name="Shumway M."/>
            <person name="Koo H."/>
            <person name="Salzberg S.L."/>
            <person name="Schobel S."/>
            <person name="Pertea M."/>
            <person name="Pop M."/>
            <person name="White O."/>
            <person name="Barton G.J."/>
            <person name="Carlow C.K."/>
            <person name="Crawford M.J."/>
            <person name="Daub J."/>
            <person name="Dimmic M.W."/>
            <person name="Estes C.F."/>
            <person name="Foster J.M."/>
            <person name="Ganatra M."/>
            <person name="Gregory W.F."/>
            <person name="Johnson N.M."/>
            <person name="Jin J."/>
            <person name="Komuniecki R."/>
            <person name="Korf I."/>
            <person name="Kumar S."/>
            <person name="Laney S."/>
            <person name="Li B.W."/>
            <person name="Li W."/>
            <person name="Lindblom T.H."/>
            <person name="Lustigman S."/>
            <person name="Ma D."/>
            <person name="Maina C.V."/>
            <person name="Martin D.M."/>
            <person name="McCarter J.P."/>
            <person name="McReynolds L."/>
            <person name="Mitreva M."/>
            <person name="Nutman T.B."/>
            <person name="Parkinson J."/>
            <person name="Peregrin-Alvarez J.M."/>
            <person name="Poole C."/>
            <person name="Ren Q."/>
            <person name="Saunders L."/>
            <person name="Sluder A.E."/>
            <person name="Smith K."/>
            <person name="Stanke M."/>
            <person name="Unnasch T.R."/>
            <person name="Ware J."/>
            <person name="Wei A.D."/>
            <person name="Weil G."/>
            <person name="Williams D.J."/>
            <person name="Zhang Y."/>
            <person name="Williams S.A."/>
            <person name="Fraser-Liggett C."/>
            <person name="Slatko B."/>
            <person name="Blaxter M.L."/>
            <person name="Scott A.L."/>
        </authorList>
    </citation>
    <scope>NUCLEOTIDE SEQUENCE</scope>
    <source>
        <strain evidence="7">FR3</strain>
    </source>
</reference>
<evidence type="ECO:0000259" key="6">
    <source>
        <dbReference type="PROSITE" id="PS50181"/>
    </source>
</evidence>
<evidence type="ECO:0000256" key="1">
    <source>
        <dbReference type="ARBA" id="ARBA00022574"/>
    </source>
</evidence>
<evidence type="ECO:0000256" key="3">
    <source>
        <dbReference type="HAMAP-Rule" id="MF_03146"/>
    </source>
</evidence>
<evidence type="ECO:0000256" key="4">
    <source>
        <dbReference type="PROSITE-ProRule" id="PRU00221"/>
    </source>
</evidence>
<dbReference type="PRINTS" id="PR00320">
    <property type="entry name" value="GPROTEINBRPT"/>
</dbReference>
<dbReference type="AlphaFoldDB" id="A0A0H5S4K3"/>
<feature type="binding site" evidence="3">
    <location>
        <position position="621"/>
    </location>
    <ligand>
        <name>S-adenosyl-L-methionine</name>
        <dbReference type="ChEBI" id="CHEBI:59789"/>
    </ligand>
</feature>
<feature type="repeat" description="WD" evidence="4">
    <location>
        <begin position="436"/>
        <end position="475"/>
    </location>
</feature>
<dbReference type="InterPro" id="IPR019775">
    <property type="entry name" value="WD40_repeat_CS"/>
</dbReference>
<dbReference type="GO" id="GO:0010992">
    <property type="term" value="P:ubiquitin recycling"/>
    <property type="evidence" value="ECO:0007669"/>
    <property type="project" value="TreeGrafter"/>
</dbReference>
<dbReference type="InterPro" id="IPR022968">
    <property type="entry name" value="Tsr3-like"/>
</dbReference>